<dbReference type="Proteomes" id="UP000748756">
    <property type="component" value="Unassembled WGS sequence"/>
</dbReference>
<comment type="caution">
    <text evidence="1">The sequence shown here is derived from an EMBL/GenBank/DDBJ whole genome shotgun (WGS) entry which is preliminary data.</text>
</comment>
<accession>A0A9P5RVT5</accession>
<organism evidence="1 2">
    <name type="scientific">Linnemannia schmuckeri</name>
    <dbReference type="NCBI Taxonomy" id="64567"/>
    <lineage>
        <taxon>Eukaryota</taxon>
        <taxon>Fungi</taxon>
        <taxon>Fungi incertae sedis</taxon>
        <taxon>Mucoromycota</taxon>
        <taxon>Mortierellomycotina</taxon>
        <taxon>Mortierellomycetes</taxon>
        <taxon>Mortierellales</taxon>
        <taxon>Mortierellaceae</taxon>
        <taxon>Linnemannia</taxon>
    </lineage>
</organism>
<dbReference type="AlphaFoldDB" id="A0A9P5RVT5"/>
<gene>
    <name evidence="1" type="ORF">BG015_009245</name>
</gene>
<name>A0A9P5RVT5_9FUNG</name>
<dbReference type="OrthoDB" id="2383980at2759"/>
<evidence type="ECO:0000313" key="2">
    <source>
        <dbReference type="Proteomes" id="UP000748756"/>
    </source>
</evidence>
<evidence type="ECO:0000313" key="1">
    <source>
        <dbReference type="EMBL" id="KAF9148984.1"/>
    </source>
</evidence>
<dbReference type="EMBL" id="JAAAUQ010000589">
    <property type="protein sequence ID" value="KAF9148984.1"/>
    <property type="molecule type" value="Genomic_DNA"/>
</dbReference>
<keyword evidence="2" id="KW-1185">Reference proteome</keyword>
<proteinExistence type="predicted"/>
<protein>
    <submittedName>
        <fullName evidence="1">Uncharacterized protein</fullName>
    </submittedName>
</protein>
<sequence>MLNVHLSYEPKSKDRITVMQRGVIGGKFKVVVRATDAGRAIIEMRRVAGGMHHFSELRLGPTHHRFSIKLADNTAGNAGCNVEDTDFSREGLMTFFDRRQWCDEIDYSSAIPNGTRYMYLGYITKAEIKFLLARAGSEVRDVITQNRHLRSLTVNLFTLEYEPSRFYETYKDLISNQPTIETFEIQFQRVKGFSSFFRWRNLNDAAKTRVDVNCGLGDSVEAMFQRYAPLIERLEVGELSRKDAAALMKSVQRKKKPLALKYISVKDIHLMEPAVRVILQEVIVKGALEDVIIRGSVIPQTIQTDQMSKAAKGAQLRLTAKKETSMQAAKLEANVKIWAEFIVAIRHKVTELYVQDDPQRRFLEAMESQPVMLPEMTGLRTFHLTSTTPAGSSLFDRPWLEVLLEFKGPVPRDIEVRDEDPLEVRVKEIFALRNQMTDVRAITDISLQEVAMDPEDWDPLLRYMDFSQVVSFEVRQTNALSKTLLLHIASFIPIDSSVLMYIVVSDGIGIGDDTATALGEKLGPKRFKGTHINLNGFVV</sequence>
<reference evidence="1" key="1">
    <citation type="journal article" date="2020" name="Fungal Divers.">
        <title>Resolving the Mortierellaceae phylogeny through synthesis of multi-gene phylogenetics and phylogenomics.</title>
        <authorList>
            <person name="Vandepol N."/>
            <person name="Liber J."/>
            <person name="Desiro A."/>
            <person name="Na H."/>
            <person name="Kennedy M."/>
            <person name="Barry K."/>
            <person name="Grigoriev I.V."/>
            <person name="Miller A.N."/>
            <person name="O'Donnell K."/>
            <person name="Stajich J.E."/>
            <person name="Bonito G."/>
        </authorList>
    </citation>
    <scope>NUCLEOTIDE SEQUENCE</scope>
    <source>
        <strain evidence="1">NRRL 6426</strain>
    </source>
</reference>